<dbReference type="Pfam" id="PF06320">
    <property type="entry name" value="GCN5L1"/>
    <property type="match status" value="1"/>
</dbReference>
<dbReference type="InterPro" id="IPR009395">
    <property type="entry name" value="BLOC1S1"/>
</dbReference>
<dbReference type="VEuPathDB" id="FungiDB:PV09_02876"/>
<organism evidence="4 5">
    <name type="scientific">Verruconis gallopava</name>
    <dbReference type="NCBI Taxonomy" id="253628"/>
    <lineage>
        <taxon>Eukaryota</taxon>
        <taxon>Fungi</taxon>
        <taxon>Dikarya</taxon>
        <taxon>Ascomycota</taxon>
        <taxon>Pezizomycotina</taxon>
        <taxon>Dothideomycetes</taxon>
        <taxon>Pleosporomycetidae</taxon>
        <taxon>Venturiales</taxon>
        <taxon>Sympoventuriaceae</taxon>
        <taxon>Verruconis</taxon>
    </lineage>
</organism>
<dbReference type="GeneID" id="27310849"/>
<dbReference type="OrthoDB" id="20018at2759"/>
<dbReference type="AlphaFoldDB" id="A0A0D2B5D0"/>
<evidence type="ECO:0000256" key="3">
    <source>
        <dbReference type="SAM" id="MobiDB-lite"/>
    </source>
</evidence>
<dbReference type="GO" id="GO:0031083">
    <property type="term" value="C:BLOC-1 complex"/>
    <property type="evidence" value="ECO:0007669"/>
    <property type="project" value="InterPro"/>
</dbReference>
<feature type="region of interest" description="Disordered" evidence="3">
    <location>
        <begin position="1"/>
        <end position="34"/>
    </location>
</feature>
<evidence type="ECO:0000313" key="4">
    <source>
        <dbReference type="EMBL" id="KIW06429.1"/>
    </source>
</evidence>
<evidence type="ECO:0000256" key="2">
    <source>
        <dbReference type="ARBA" id="ARBA00019577"/>
    </source>
</evidence>
<keyword evidence="5" id="KW-1185">Reference proteome</keyword>
<dbReference type="EMBL" id="KN847535">
    <property type="protein sequence ID" value="KIW06429.1"/>
    <property type="molecule type" value="Genomic_DNA"/>
</dbReference>
<name>A0A0D2B5D0_9PEZI</name>
<sequence>MSQTQTEASSSQTPSTASKSPASTHTSIGTDTASARAAVQASLAAVGSSYDSDIQRRVRDLHANSKAIAKQEEELVKATEALNKESAKWAKLADKTTKQLNEFGDVQNWAEVLERDLLVLEETVRLVEGRPDEGNISGVNKMP</sequence>
<protein>
    <recommendedName>
        <fullName evidence="2">Biogenesis of lysosome-related organelles complex 1 subunit 1</fullName>
    </recommendedName>
</protein>
<dbReference type="Proteomes" id="UP000053259">
    <property type="component" value="Unassembled WGS sequence"/>
</dbReference>
<evidence type="ECO:0000313" key="5">
    <source>
        <dbReference type="Proteomes" id="UP000053259"/>
    </source>
</evidence>
<comment type="similarity">
    <text evidence="1">Belongs to the BLOC1S1 family.</text>
</comment>
<dbReference type="PANTHER" id="PTHR13073">
    <property type="entry name" value="BLOC-1 COMPLEX SUBUNIT 1"/>
    <property type="match status" value="1"/>
</dbReference>
<dbReference type="HOGENOM" id="CLU_092507_1_0_1"/>
<dbReference type="RefSeq" id="XP_016216298.1">
    <property type="nucleotide sequence ID" value="XM_016355992.1"/>
</dbReference>
<accession>A0A0D2B5D0</accession>
<dbReference type="GO" id="GO:0016197">
    <property type="term" value="P:endosomal transport"/>
    <property type="evidence" value="ECO:0007669"/>
    <property type="project" value="TreeGrafter"/>
</dbReference>
<reference evidence="4 5" key="1">
    <citation type="submission" date="2015-01" db="EMBL/GenBank/DDBJ databases">
        <title>The Genome Sequence of Ochroconis gallopava CBS43764.</title>
        <authorList>
            <consortium name="The Broad Institute Genomics Platform"/>
            <person name="Cuomo C."/>
            <person name="de Hoog S."/>
            <person name="Gorbushina A."/>
            <person name="Stielow B."/>
            <person name="Teixiera M."/>
            <person name="Abouelleil A."/>
            <person name="Chapman S.B."/>
            <person name="Priest M."/>
            <person name="Young S.K."/>
            <person name="Wortman J."/>
            <person name="Nusbaum C."/>
            <person name="Birren B."/>
        </authorList>
    </citation>
    <scope>NUCLEOTIDE SEQUENCE [LARGE SCALE GENOMIC DNA]</scope>
    <source>
        <strain evidence="4 5">CBS 43764</strain>
    </source>
</reference>
<dbReference type="InParanoid" id="A0A0D2B5D0"/>
<evidence type="ECO:0000256" key="1">
    <source>
        <dbReference type="ARBA" id="ARBA00007133"/>
    </source>
</evidence>
<gene>
    <name evidence="4" type="ORF">PV09_02876</name>
</gene>
<proteinExistence type="inferred from homology"/>
<dbReference type="PANTHER" id="PTHR13073:SF0">
    <property type="entry name" value="BIOGENESIS OF LYSOSOME-RELATED ORGANELLES COMPLEX 1 SUBUNIT 1"/>
    <property type="match status" value="1"/>
</dbReference>
<dbReference type="STRING" id="253628.A0A0D2B5D0"/>